<accession>A0A1R3J7B4</accession>
<name>A0A1R3J7B4_9ROSI</name>
<dbReference type="Proteomes" id="UP000187203">
    <property type="component" value="Unassembled WGS sequence"/>
</dbReference>
<comment type="caution">
    <text evidence="1">The sequence shown here is derived from an EMBL/GenBank/DDBJ whole genome shotgun (WGS) entry which is preliminary data.</text>
</comment>
<dbReference type="AlphaFoldDB" id="A0A1R3J7B4"/>
<keyword evidence="2" id="KW-1185">Reference proteome</keyword>
<evidence type="ECO:0000313" key="2">
    <source>
        <dbReference type="Proteomes" id="UP000187203"/>
    </source>
</evidence>
<gene>
    <name evidence="1" type="ORF">COLO4_18903</name>
</gene>
<organism evidence="1 2">
    <name type="scientific">Corchorus olitorius</name>
    <dbReference type="NCBI Taxonomy" id="93759"/>
    <lineage>
        <taxon>Eukaryota</taxon>
        <taxon>Viridiplantae</taxon>
        <taxon>Streptophyta</taxon>
        <taxon>Embryophyta</taxon>
        <taxon>Tracheophyta</taxon>
        <taxon>Spermatophyta</taxon>
        <taxon>Magnoliopsida</taxon>
        <taxon>eudicotyledons</taxon>
        <taxon>Gunneridae</taxon>
        <taxon>Pentapetalae</taxon>
        <taxon>rosids</taxon>
        <taxon>malvids</taxon>
        <taxon>Malvales</taxon>
        <taxon>Malvaceae</taxon>
        <taxon>Grewioideae</taxon>
        <taxon>Apeibeae</taxon>
        <taxon>Corchorus</taxon>
    </lineage>
</organism>
<protein>
    <submittedName>
        <fullName evidence="1">Uncharacterized protein</fullName>
    </submittedName>
</protein>
<evidence type="ECO:0000313" key="1">
    <source>
        <dbReference type="EMBL" id="OMO90755.1"/>
    </source>
</evidence>
<sequence length="66" mass="7768">MEGIDDCNVESNLIRQELSISQNFIEPQQFPTKTIKFTLKNPKNQWKKFLSYGRQQCLLTAQLYSN</sequence>
<proteinExistence type="predicted"/>
<reference evidence="2" key="1">
    <citation type="submission" date="2013-09" db="EMBL/GenBank/DDBJ databases">
        <title>Corchorus olitorius genome sequencing.</title>
        <authorList>
            <person name="Alam M."/>
            <person name="Haque M.S."/>
            <person name="Islam M.S."/>
            <person name="Emdad E.M."/>
            <person name="Islam M.M."/>
            <person name="Ahmed B."/>
            <person name="Halim A."/>
            <person name="Hossen Q.M.M."/>
            <person name="Hossain M.Z."/>
            <person name="Ahmed R."/>
            <person name="Khan M.M."/>
            <person name="Islam R."/>
            <person name="Rashid M.M."/>
            <person name="Khan S.A."/>
            <person name="Rahman M.S."/>
            <person name="Alam M."/>
            <person name="Yahiya A.S."/>
            <person name="Khan M.S."/>
            <person name="Azam M.S."/>
            <person name="Haque T."/>
            <person name="Lashkar M.Z.H."/>
            <person name="Akhand A.I."/>
            <person name="Morshed G."/>
            <person name="Roy S."/>
            <person name="Uddin K.S."/>
            <person name="Rabeya T."/>
            <person name="Hossain A.S."/>
            <person name="Chowdhury A."/>
            <person name="Snigdha A.R."/>
            <person name="Mortoza M.S."/>
            <person name="Matin S.A."/>
            <person name="Hoque S.M.E."/>
            <person name="Islam M.K."/>
            <person name="Roy D.K."/>
            <person name="Haider R."/>
            <person name="Moosa M.M."/>
            <person name="Elias S.M."/>
            <person name="Hasan A.M."/>
            <person name="Jahan S."/>
            <person name="Shafiuddin M."/>
            <person name="Mahmood N."/>
            <person name="Shommy N.S."/>
        </authorList>
    </citation>
    <scope>NUCLEOTIDE SEQUENCE [LARGE SCALE GENOMIC DNA]</scope>
    <source>
        <strain evidence="2">cv. O-4</strain>
    </source>
</reference>
<dbReference type="EMBL" id="AWUE01016522">
    <property type="protein sequence ID" value="OMO90755.1"/>
    <property type="molecule type" value="Genomic_DNA"/>
</dbReference>